<evidence type="ECO:0000313" key="2">
    <source>
        <dbReference type="Proteomes" id="UP000095287"/>
    </source>
</evidence>
<accession>A0A1I8AFT9</accession>
<name>A0A1I8AFT9_9BILA</name>
<dbReference type="WBParaSite" id="L893_g529.t1">
    <property type="protein sequence ID" value="L893_g529.t1"/>
    <property type="gene ID" value="L893_g529"/>
</dbReference>
<protein>
    <submittedName>
        <fullName evidence="3">Transmembrane protein</fullName>
    </submittedName>
</protein>
<dbReference type="Proteomes" id="UP000095287">
    <property type="component" value="Unplaced"/>
</dbReference>
<feature type="transmembrane region" description="Helical" evidence="1">
    <location>
        <begin position="73"/>
        <end position="95"/>
    </location>
</feature>
<evidence type="ECO:0000256" key="1">
    <source>
        <dbReference type="SAM" id="Phobius"/>
    </source>
</evidence>
<organism evidence="2 3">
    <name type="scientific">Steinernema glaseri</name>
    <dbReference type="NCBI Taxonomy" id="37863"/>
    <lineage>
        <taxon>Eukaryota</taxon>
        <taxon>Metazoa</taxon>
        <taxon>Ecdysozoa</taxon>
        <taxon>Nematoda</taxon>
        <taxon>Chromadorea</taxon>
        <taxon>Rhabditida</taxon>
        <taxon>Tylenchina</taxon>
        <taxon>Panagrolaimomorpha</taxon>
        <taxon>Strongyloidoidea</taxon>
        <taxon>Steinernematidae</taxon>
        <taxon>Steinernema</taxon>
    </lineage>
</organism>
<keyword evidence="2" id="KW-1185">Reference proteome</keyword>
<keyword evidence="1" id="KW-0472">Membrane</keyword>
<sequence>MASPLVEVIVNADSVGNETELFLRKANVEVESISRLLRESMNRTMNGIDSDVPDILKNLETIKANLFRIKDTLSHPVIIVLAIIVLFLVLVYLVVRITSKILLSQGQKHSIRAALAVPKEKKPTRRRLKRCHVRNQCPNPNWCDGSSHPISQCFDPLSRRQ</sequence>
<keyword evidence="1" id="KW-0812">Transmembrane</keyword>
<evidence type="ECO:0000313" key="3">
    <source>
        <dbReference type="WBParaSite" id="L893_g529.t1"/>
    </source>
</evidence>
<proteinExistence type="predicted"/>
<keyword evidence="1" id="KW-1133">Transmembrane helix</keyword>
<reference evidence="3" key="1">
    <citation type="submission" date="2016-11" db="UniProtKB">
        <authorList>
            <consortium name="WormBaseParasite"/>
        </authorList>
    </citation>
    <scope>IDENTIFICATION</scope>
</reference>
<dbReference type="AlphaFoldDB" id="A0A1I8AFT9"/>